<feature type="region of interest" description="Disordered" evidence="1">
    <location>
        <begin position="81"/>
        <end position="161"/>
    </location>
</feature>
<dbReference type="Proteomes" id="UP001358417">
    <property type="component" value="Unassembled WGS sequence"/>
</dbReference>
<gene>
    <name evidence="3" type="ORF">LTR84_012695</name>
</gene>
<sequence>MPEYDPPPKDLTRLNPIQRYMQKGSLEKQDYAWLFILVLAYFTVRPYLQELAKRFFSPDTVEGERIHQEYIQTKAKAKIGPNAIRGTDHQELETIPESKEDVTTSGTQTTSKGKAVNRKNKEKSLQDQLLDWDDEPARPAEEPGKADVVSWLDKWSKESEE</sequence>
<evidence type="ECO:0000313" key="4">
    <source>
        <dbReference type="Proteomes" id="UP001358417"/>
    </source>
</evidence>
<name>A0AAV9NIG5_9EURO</name>
<accession>A0AAV9NIG5</accession>
<feature type="transmembrane region" description="Helical" evidence="2">
    <location>
        <begin position="31"/>
        <end position="48"/>
    </location>
</feature>
<dbReference type="Pfam" id="PF07543">
    <property type="entry name" value="PGA2"/>
    <property type="match status" value="1"/>
</dbReference>
<organism evidence="3 4">
    <name type="scientific">Exophiala bonariae</name>
    <dbReference type="NCBI Taxonomy" id="1690606"/>
    <lineage>
        <taxon>Eukaryota</taxon>
        <taxon>Fungi</taxon>
        <taxon>Dikarya</taxon>
        <taxon>Ascomycota</taxon>
        <taxon>Pezizomycotina</taxon>
        <taxon>Eurotiomycetes</taxon>
        <taxon>Chaetothyriomycetidae</taxon>
        <taxon>Chaetothyriales</taxon>
        <taxon>Herpotrichiellaceae</taxon>
        <taxon>Exophiala</taxon>
    </lineage>
</organism>
<proteinExistence type="predicted"/>
<evidence type="ECO:0000313" key="3">
    <source>
        <dbReference type="EMBL" id="KAK5056142.1"/>
    </source>
</evidence>
<dbReference type="RefSeq" id="XP_064708112.1">
    <property type="nucleotide sequence ID" value="XM_064856212.1"/>
</dbReference>
<dbReference type="EMBL" id="JAVRRD010000008">
    <property type="protein sequence ID" value="KAK5056142.1"/>
    <property type="molecule type" value="Genomic_DNA"/>
</dbReference>
<protein>
    <submittedName>
        <fullName evidence="3">Uncharacterized protein</fullName>
    </submittedName>
</protein>
<keyword evidence="4" id="KW-1185">Reference proteome</keyword>
<feature type="compositionally biased region" description="Basic and acidic residues" evidence="1">
    <location>
        <begin position="86"/>
        <end position="102"/>
    </location>
</feature>
<keyword evidence="2" id="KW-1133">Transmembrane helix</keyword>
<dbReference type="GeneID" id="89980837"/>
<keyword evidence="2" id="KW-0812">Transmembrane</keyword>
<dbReference type="AlphaFoldDB" id="A0AAV9NIG5"/>
<evidence type="ECO:0000256" key="1">
    <source>
        <dbReference type="SAM" id="MobiDB-lite"/>
    </source>
</evidence>
<evidence type="ECO:0000256" key="2">
    <source>
        <dbReference type="SAM" id="Phobius"/>
    </source>
</evidence>
<feature type="compositionally biased region" description="Low complexity" evidence="1">
    <location>
        <begin position="103"/>
        <end position="114"/>
    </location>
</feature>
<dbReference type="InterPro" id="IPR011431">
    <property type="entry name" value="Trafficking_Pga2"/>
</dbReference>
<comment type="caution">
    <text evidence="3">The sequence shown here is derived from an EMBL/GenBank/DDBJ whole genome shotgun (WGS) entry which is preliminary data.</text>
</comment>
<feature type="compositionally biased region" description="Basic and acidic residues" evidence="1">
    <location>
        <begin position="135"/>
        <end position="145"/>
    </location>
</feature>
<keyword evidence="2" id="KW-0472">Membrane</keyword>
<reference evidence="3 4" key="1">
    <citation type="submission" date="2023-08" db="EMBL/GenBank/DDBJ databases">
        <title>Black Yeasts Isolated from many extreme environments.</title>
        <authorList>
            <person name="Coleine C."/>
            <person name="Stajich J.E."/>
            <person name="Selbmann L."/>
        </authorList>
    </citation>
    <scope>NUCLEOTIDE SEQUENCE [LARGE SCALE GENOMIC DNA]</scope>
    <source>
        <strain evidence="3 4">CCFEE 5792</strain>
    </source>
</reference>